<dbReference type="AlphaFoldDB" id="A0A7H4MS11"/>
<gene>
    <name evidence="2" type="ORF">NCTC9177_07079</name>
</gene>
<evidence type="ECO:0000313" key="2">
    <source>
        <dbReference type="EMBL" id="STS93111.1"/>
    </source>
</evidence>
<accession>A0A7H4MS11</accession>
<comment type="caution">
    <text evidence="2">The sequence shown here is derived from an EMBL/GenBank/DDBJ whole genome shotgun (WGS) entry which is preliminary data.</text>
</comment>
<dbReference type="EMBL" id="UGKR01000003">
    <property type="protein sequence ID" value="STS93111.1"/>
    <property type="molecule type" value="Genomic_DNA"/>
</dbReference>
<dbReference type="Proteomes" id="UP000254545">
    <property type="component" value="Unassembled WGS sequence"/>
</dbReference>
<protein>
    <submittedName>
        <fullName evidence="2">Uncharacterized protein</fullName>
    </submittedName>
</protein>
<proteinExistence type="predicted"/>
<evidence type="ECO:0000313" key="3">
    <source>
        <dbReference type="Proteomes" id="UP000254545"/>
    </source>
</evidence>
<reference evidence="2 3" key="1">
    <citation type="submission" date="2018-06" db="EMBL/GenBank/DDBJ databases">
        <authorList>
            <consortium name="Pathogen Informatics"/>
            <person name="Doyle S."/>
        </authorList>
    </citation>
    <scope>NUCLEOTIDE SEQUENCE [LARGE SCALE GENOMIC DNA]</scope>
    <source>
        <strain evidence="2 3">NCTC9177</strain>
    </source>
</reference>
<sequence>MASSSRPRRFLSGARLIEIFLGGKPLRHQRLKAGARGGGLLDQRSGALDGGRHRLGVILLRFDGALGQHDLRVEGRQPRFRVIEHRLIGTGVDAEQQIAFFHPLVIANGHLHDASADLGHHIDGIGIDIGVIGLRRGLQLPDNQDQRQDSGKDQRQQRPLFA</sequence>
<feature type="compositionally biased region" description="Basic and acidic residues" evidence="1">
    <location>
        <begin position="144"/>
        <end position="156"/>
    </location>
</feature>
<feature type="region of interest" description="Disordered" evidence="1">
    <location>
        <begin position="140"/>
        <end position="162"/>
    </location>
</feature>
<name>A0A7H4MS11_KLEVA</name>
<organism evidence="2 3">
    <name type="scientific">Klebsiella variicola</name>
    <dbReference type="NCBI Taxonomy" id="244366"/>
    <lineage>
        <taxon>Bacteria</taxon>
        <taxon>Pseudomonadati</taxon>
        <taxon>Pseudomonadota</taxon>
        <taxon>Gammaproteobacteria</taxon>
        <taxon>Enterobacterales</taxon>
        <taxon>Enterobacteriaceae</taxon>
        <taxon>Klebsiella/Raoultella group</taxon>
        <taxon>Klebsiella</taxon>
        <taxon>Klebsiella pneumoniae complex</taxon>
    </lineage>
</organism>
<evidence type="ECO:0000256" key="1">
    <source>
        <dbReference type="SAM" id="MobiDB-lite"/>
    </source>
</evidence>